<proteinExistence type="predicted"/>
<sequence length="202" mass="23532">MSLFHILRLRRKVKEDEKVREWKEKKKIGEEKQQSHQHRVCSQISVPKDSLNNNSQSFGYSSFYIAFDSVFHEYETKKFIGENFPYQYSGAEASNVDNKELSILNCEGFDSKIEPSLEQDNASVGVASKKRQKLHWGYNLTLVDSPYLAVVFFYACSSKTNHVLDSLIYVLIGRHHVELEAKTHQNDVSVMLHWWMELAMHI</sequence>
<dbReference type="EMBL" id="JAAIUW010000010">
    <property type="protein sequence ID" value="KAF7811280.1"/>
    <property type="molecule type" value="Genomic_DNA"/>
</dbReference>
<dbReference type="OrthoDB" id="639110at2759"/>
<evidence type="ECO:0000313" key="1">
    <source>
        <dbReference type="EMBL" id="KAF7811280.1"/>
    </source>
</evidence>
<dbReference type="Proteomes" id="UP000634136">
    <property type="component" value="Unassembled WGS sequence"/>
</dbReference>
<protein>
    <submittedName>
        <fullName evidence="1">Uncharacterized protein</fullName>
    </submittedName>
</protein>
<organism evidence="1 2">
    <name type="scientific">Senna tora</name>
    <dbReference type="NCBI Taxonomy" id="362788"/>
    <lineage>
        <taxon>Eukaryota</taxon>
        <taxon>Viridiplantae</taxon>
        <taxon>Streptophyta</taxon>
        <taxon>Embryophyta</taxon>
        <taxon>Tracheophyta</taxon>
        <taxon>Spermatophyta</taxon>
        <taxon>Magnoliopsida</taxon>
        <taxon>eudicotyledons</taxon>
        <taxon>Gunneridae</taxon>
        <taxon>Pentapetalae</taxon>
        <taxon>rosids</taxon>
        <taxon>fabids</taxon>
        <taxon>Fabales</taxon>
        <taxon>Fabaceae</taxon>
        <taxon>Caesalpinioideae</taxon>
        <taxon>Cassia clade</taxon>
        <taxon>Senna</taxon>
    </lineage>
</organism>
<dbReference type="AlphaFoldDB" id="A0A834W647"/>
<accession>A0A834W647</accession>
<keyword evidence="2" id="KW-1185">Reference proteome</keyword>
<comment type="caution">
    <text evidence="1">The sequence shown here is derived from an EMBL/GenBank/DDBJ whole genome shotgun (WGS) entry which is preliminary data.</text>
</comment>
<evidence type="ECO:0000313" key="2">
    <source>
        <dbReference type="Proteomes" id="UP000634136"/>
    </source>
</evidence>
<name>A0A834W647_9FABA</name>
<gene>
    <name evidence="1" type="ORF">G2W53_032256</name>
</gene>
<reference evidence="1" key="1">
    <citation type="submission" date="2020-09" db="EMBL/GenBank/DDBJ databases">
        <title>Genome-Enabled Discovery of Anthraquinone Biosynthesis in Senna tora.</title>
        <authorList>
            <person name="Kang S.-H."/>
            <person name="Pandey R.P."/>
            <person name="Lee C.-M."/>
            <person name="Sim J.-S."/>
            <person name="Jeong J.-T."/>
            <person name="Choi B.-S."/>
            <person name="Jung M."/>
            <person name="Ginzburg D."/>
            <person name="Zhao K."/>
            <person name="Won S.Y."/>
            <person name="Oh T.-J."/>
            <person name="Yu Y."/>
            <person name="Kim N.-H."/>
            <person name="Lee O.R."/>
            <person name="Lee T.-H."/>
            <person name="Bashyal P."/>
            <person name="Kim T.-S."/>
            <person name="Lee W.-H."/>
            <person name="Kawkins C."/>
            <person name="Kim C.-K."/>
            <person name="Kim J.S."/>
            <person name="Ahn B.O."/>
            <person name="Rhee S.Y."/>
            <person name="Sohng J.K."/>
        </authorList>
    </citation>
    <scope>NUCLEOTIDE SEQUENCE</scope>
    <source>
        <tissue evidence="1">Leaf</tissue>
    </source>
</reference>